<evidence type="ECO:0000256" key="4">
    <source>
        <dbReference type="ARBA" id="ARBA00023136"/>
    </source>
</evidence>
<feature type="transmembrane region" description="Helical" evidence="6">
    <location>
        <begin position="76"/>
        <end position="96"/>
    </location>
</feature>
<evidence type="ECO:0000256" key="1">
    <source>
        <dbReference type="ARBA" id="ARBA00004141"/>
    </source>
</evidence>
<keyword evidence="3 6" id="KW-1133">Transmembrane helix</keyword>
<keyword evidence="4 6" id="KW-0472">Membrane</keyword>
<name>A0A914LBN0_MELIC</name>
<evidence type="ECO:0000313" key="8">
    <source>
        <dbReference type="WBParaSite" id="Minc3s00326g10269"/>
    </source>
</evidence>
<organism evidence="7 8">
    <name type="scientific">Meloidogyne incognita</name>
    <name type="common">Southern root-knot nematode worm</name>
    <name type="synonym">Oxyuris incognita</name>
    <dbReference type="NCBI Taxonomy" id="6306"/>
    <lineage>
        <taxon>Eukaryota</taxon>
        <taxon>Metazoa</taxon>
        <taxon>Ecdysozoa</taxon>
        <taxon>Nematoda</taxon>
        <taxon>Chromadorea</taxon>
        <taxon>Rhabditida</taxon>
        <taxon>Tylenchina</taxon>
        <taxon>Tylenchomorpha</taxon>
        <taxon>Tylenchoidea</taxon>
        <taxon>Meloidogynidae</taxon>
        <taxon>Meloidogyninae</taxon>
        <taxon>Meloidogyne</taxon>
        <taxon>Meloidogyne incognita group</taxon>
    </lineage>
</organism>
<evidence type="ECO:0000256" key="2">
    <source>
        <dbReference type="ARBA" id="ARBA00022692"/>
    </source>
</evidence>
<evidence type="ECO:0000313" key="7">
    <source>
        <dbReference type="Proteomes" id="UP000887563"/>
    </source>
</evidence>
<keyword evidence="7" id="KW-1185">Reference proteome</keyword>
<keyword evidence="2 6" id="KW-0812">Transmembrane</keyword>
<evidence type="ECO:0000256" key="3">
    <source>
        <dbReference type="ARBA" id="ARBA00022989"/>
    </source>
</evidence>
<evidence type="ECO:0000256" key="6">
    <source>
        <dbReference type="SAM" id="Phobius"/>
    </source>
</evidence>
<reference evidence="8" key="1">
    <citation type="submission" date="2022-11" db="UniProtKB">
        <authorList>
            <consortium name="WormBaseParasite"/>
        </authorList>
    </citation>
    <scope>IDENTIFICATION</scope>
</reference>
<dbReference type="WBParaSite" id="Minc3s00326g10269">
    <property type="protein sequence ID" value="Minc3s00326g10269"/>
    <property type="gene ID" value="Minc3s00326g10269"/>
</dbReference>
<dbReference type="Pfam" id="PF03619">
    <property type="entry name" value="Solute_trans_a"/>
    <property type="match status" value="1"/>
</dbReference>
<dbReference type="SMART" id="SM01417">
    <property type="entry name" value="Solute_trans_a"/>
    <property type="match status" value="1"/>
</dbReference>
<feature type="transmembrane region" description="Helical" evidence="6">
    <location>
        <begin position="205"/>
        <end position="225"/>
    </location>
</feature>
<feature type="transmembrane region" description="Helical" evidence="6">
    <location>
        <begin position="283"/>
        <end position="304"/>
    </location>
</feature>
<dbReference type="Proteomes" id="UP000887563">
    <property type="component" value="Unplaced"/>
</dbReference>
<feature type="region of interest" description="Disordered" evidence="5">
    <location>
        <begin position="375"/>
        <end position="396"/>
    </location>
</feature>
<dbReference type="AlphaFoldDB" id="A0A914LBN0"/>
<feature type="transmembrane region" description="Helical" evidence="6">
    <location>
        <begin position="102"/>
        <end position="123"/>
    </location>
</feature>
<feature type="transmembrane region" description="Helical" evidence="6">
    <location>
        <begin position="237"/>
        <end position="262"/>
    </location>
</feature>
<feature type="transmembrane region" description="Helical" evidence="6">
    <location>
        <begin position="36"/>
        <end position="64"/>
    </location>
</feature>
<sequence length="407" mass="46501">MDFVRQLLCTGIKDQECNITEEEIPRVGEFFESIELIYLMAICVASIITIIVFILGIVHWIFVLKFISNEQIRTDLYWLVFMGPVISTCGTIGLVIPRAAIFLYAIALVYFMICIFVLVCLMLTLNGSRQILCEKLMAKGVKISLRVCPLGCCLFCLSKVEPNQLNFRRMEWLVFQSPIVRIFLEVVNIIVFMEINSRANLFTQISNVIGMLSLFVGSYGSYMIIPAGSSLLGEYRFLLLFRLVDLSQLAWSVQKVLFEFLAFPRLHIFSTKSVLPASAKAQFCISFLLCVEMLIVSLLATFMFRPSRTWFFDKFQHHSIGRGCRIGDNNGLPCGTINGDLRFLENGIERRENNLPRINFNESLRLEQVRLNGSGNTISTETEEENNNGIIHKEERNKTIRRVESCN</sequence>
<dbReference type="InterPro" id="IPR005178">
    <property type="entry name" value="Ostalpha/TMEM184C"/>
</dbReference>
<protein>
    <submittedName>
        <fullName evidence="8">Uncharacterized protein</fullName>
    </submittedName>
</protein>
<evidence type="ECO:0000256" key="5">
    <source>
        <dbReference type="SAM" id="MobiDB-lite"/>
    </source>
</evidence>
<accession>A0A914LBN0</accession>
<comment type="subcellular location">
    <subcellularLocation>
        <location evidence="1">Membrane</location>
        <topology evidence="1">Multi-pass membrane protein</topology>
    </subcellularLocation>
</comment>
<dbReference type="PANTHER" id="PTHR23423">
    <property type="entry name" value="ORGANIC SOLUTE TRANSPORTER-RELATED"/>
    <property type="match status" value="1"/>
</dbReference>
<dbReference type="GO" id="GO:0016020">
    <property type="term" value="C:membrane"/>
    <property type="evidence" value="ECO:0007669"/>
    <property type="project" value="UniProtKB-SubCell"/>
</dbReference>
<proteinExistence type="predicted"/>